<keyword evidence="4" id="KW-0680">Restriction system</keyword>
<dbReference type="PRINTS" id="PR00105">
    <property type="entry name" value="C5METTRFRASE"/>
</dbReference>
<dbReference type="EMBL" id="VIFX01000014">
    <property type="protein sequence ID" value="TQR86158.1"/>
    <property type="molecule type" value="Genomic_DNA"/>
</dbReference>
<dbReference type="GO" id="GO:0003677">
    <property type="term" value="F:DNA binding"/>
    <property type="evidence" value="ECO:0007669"/>
    <property type="project" value="TreeGrafter"/>
</dbReference>
<comment type="similarity">
    <text evidence="5 6">Belongs to the class I-like SAM-binding methyltransferase superfamily. C5-methyltransferase family.</text>
</comment>
<evidence type="ECO:0000313" key="8">
    <source>
        <dbReference type="EMBL" id="TQR86158.1"/>
    </source>
</evidence>
<dbReference type="SUPFAM" id="SSF53335">
    <property type="entry name" value="S-adenosyl-L-methionine-dependent methyltransferases"/>
    <property type="match status" value="1"/>
</dbReference>
<accession>A0A544W1M9</accession>
<comment type="catalytic activity">
    <reaction evidence="7">
        <text>a 2'-deoxycytidine in DNA + S-adenosyl-L-methionine = a 5-methyl-2'-deoxycytidine in DNA + S-adenosyl-L-homocysteine + H(+)</text>
        <dbReference type="Rhea" id="RHEA:13681"/>
        <dbReference type="Rhea" id="RHEA-COMP:11369"/>
        <dbReference type="Rhea" id="RHEA-COMP:11370"/>
        <dbReference type="ChEBI" id="CHEBI:15378"/>
        <dbReference type="ChEBI" id="CHEBI:57856"/>
        <dbReference type="ChEBI" id="CHEBI:59789"/>
        <dbReference type="ChEBI" id="CHEBI:85452"/>
        <dbReference type="ChEBI" id="CHEBI:85454"/>
        <dbReference type="EC" id="2.1.1.37"/>
    </reaction>
</comment>
<name>A0A544W1M9_9MYCO</name>
<dbReference type="PANTHER" id="PTHR10629">
    <property type="entry name" value="CYTOSINE-SPECIFIC METHYLTRANSFERASE"/>
    <property type="match status" value="1"/>
</dbReference>
<keyword evidence="9" id="KW-1185">Reference proteome</keyword>
<dbReference type="InterPro" id="IPR018117">
    <property type="entry name" value="C5_DNA_meth_AS"/>
</dbReference>
<dbReference type="GO" id="GO:0044027">
    <property type="term" value="P:negative regulation of gene expression via chromosomal CpG island methylation"/>
    <property type="evidence" value="ECO:0007669"/>
    <property type="project" value="TreeGrafter"/>
</dbReference>
<dbReference type="PROSITE" id="PS51679">
    <property type="entry name" value="SAM_MT_C5"/>
    <property type="match status" value="1"/>
</dbReference>
<evidence type="ECO:0000256" key="7">
    <source>
        <dbReference type="RuleBase" id="RU000417"/>
    </source>
</evidence>
<dbReference type="GO" id="GO:0032259">
    <property type="term" value="P:methylation"/>
    <property type="evidence" value="ECO:0007669"/>
    <property type="project" value="UniProtKB-KW"/>
</dbReference>
<gene>
    <name evidence="8" type="ORF">D8S82_12630</name>
</gene>
<dbReference type="InterPro" id="IPR050390">
    <property type="entry name" value="C5-Methyltransferase"/>
</dbReference>
<dbReference type="GO" id="GO:0009307">
    <property type="term" value="P:DNA restriction-modification system"/>
    <property type="evidence" value="ECO:0007669"/>
    <property type="project" value="UniProtKB-KW"/>
</dbReference>
<dbReference type="NCBIfam" id="TIGR00675">
    <property type="entry name" value="dcm"/>
    <property type="match status" value="1"/>
</dbReference>
<evidence type="ECO:0000256" key="3">
    <source>
        <dbReference type="ARBA" id="ARBA00022691"/>
    </source>
</evidence>
<keyword evidence="3 5" id="KW-0949">S-adenosyl-L-methionine</keyword>
<dbReference type="AlphaFoldDB" id="A0A544W1M9"/>
<dbReference type="Proteomes" id="UP000315759">
    <property type="component" value="Unassembled WGS sequence"/>
</dbReference>
<dbReference type="Gene3D" id="3.40.50.150">
    <property type="entry name" value="Vaccinia Virus protein VP39"/>
    <property type="match status" value="1"/>
</dbReference>
<organism evidence="8 9">
    <name type="scientific">Mycolicibacterium hodleri</name>
    <dbReference type="NCBI Taxonomy" id="49897"/>
    <lineage>
        <taxon>Bacteria</taxon>
        <taxon>Bacillati</taxon>
        <taxon>Actinomycetota</taxon>
        <taxon>Actinomycetes</taxon>
        <taxon>Mycobacteriales</taxon>
        <taxon>Mycobacteriaceae</taxon>
        <taxon>Mycolicibacterium</taxon>
    </lineage>
</organism>
<evidence type="ECO:0000256" key="1">
    <source>
        <dbReference type="ARBA" id="ARBA00022603"/>
    </source>
</evidence>
<dbReference type="PROSITE" id="PS00094">
    <property type="entry name" value="C5_MTASE_1"/>
    <property type="match status" value="1"/>
</dbReference>
<dbReference type="Pfam" id="PF00145">
    <property type="entry name" value="DNA_methylase"/>
    <property type="match status" value="1"/>
</dbReference>
<dbReference type="Gene3D" id="3.90.120.10">
    <property type="entry name" value="DNA Methylase, subunit A, domain 2"/>
    <property type="match status" value="1"/>
</dbReference>
<comment type="caution">
    <text evidence="8">The sequence shown here is derived from an EMBL/GenBank/DDBJ whole genome shotgun (WGS) entry which is preliminary data.</text>
</comment>
<keyword evidence="2 5" id="KW-0808">Transferase</keyword>
<evidence type="ECO:0000256" key="6">
    <source>
        <dbReference type="RuleBase" id="RU000416"/>
    </source>
</evidence>
<evidence type="ECO:0000313" key="9">
    <source>
        <dbReference type="Proteomes" id="UP000315759"/>
    </source>
</evidence>
<proteinExistence type="inferred from homology"/>
<evidence type="ECO:0000256" key="4">
    <source>
        <dbReference type="ARBA" id="ARBA00022747"/>
    </source>
</evidence>
<feature type="active site" evidence="5">
    <location>
        <position position="102"/>
    </location>
</feature>
<dbReference type="InterPro" id="IPR029063">
    <property type="entry name" value="SAM-dependent_MTases_sf"/>
</dbReference>
<dbReference type="EC" id="2.1.1.37" evidence="7"/>
<dbReference type="RefSeq" id="WP_142552426.1">
    <property type="nucleotide sequence ID" value="NZ_VIFX01000014.1"/>
</dbReference>
<sequence>MAPRSTRKAQVVSLFAGAGGFDIALERAGWDVVVATDHAPDAMETLRASKAAGIPIKGRRGKHLAKTALIEKDVATLTADELRPRTAAADWRPDLLAGGPPCQPWSSAGHQKGLKDSRGQLIAHMIRLVEELQPRYVLFENVRGLVTAVGPKGAPGEVLRSIQHDLRDLGYSSRIATLNAADYGAAQRRVRLYLIATADHELPEFPEPTHHRYGENGLKPWVSLGELLDSLPPAQHDAVVRPNGIDGDALRQLTPGTGLRTKGRVMNNRPGGQWGYRQDAFLADLGLPSRTIRTASTPDWIRLPEDHDIRRLTWQECAALQGFPRDWRFAGKTGNFFRHIGNAVQIDAVEAIGRTLLESVRNGPADTPPPMPPWPDYLTKRVRYTEAEHRVNGTLRTRILADK</sequence>
<protein>
    <recommendedName>
        <fullName evidence="7">Cytosine-specific methyltransferase</fullName>
        <ecNumber evidence="7">2.1.1.37</ecNumber>
    </recommendedName>
</protein>
<evidence type="ECO:0000256" key="2">
    <source>
        <dbReference type="ARBA" id="ARBA00022679"/>
    </source>
</evidence>
<dbReference type="InterPro" id="IPR001525">
    <property type="entry name" value="C5_MeTfrase"/>
</dbReference>
<evidence type="ECO:0000256" key="5">
    <source>
        <dbReference type="PROSITE-ProRule" id="PRU01016"/>
    </source>
</evidence>
<dbReference type="PANTHER" id="PTHR10629:SF52">
    <property type="entry name" value="DNA (CYTOSINE-5)-METHYLTRANSFERASE 1"/>
    <property type="match status" value="1"/>
</dbReference>
<keyword evidence="1 5" id="KW-0489">Methyltransferase</keyword>
<reference evidence="8 9" key="1">
    <citation type="submission" date="2018-10" db="EMBL/GenBank/DDBJ databases">
        <title>Draft genome of Mycobacterium hodleri strain B.</title>
        <authorList>
            <person name="Amande T.J."/>
            <person name="Mcgenity T.J."/>
        </authorList>
    </citation>
    <scope>NUCLEOTIDE SEQUENCE [LARGE SCALE GENOMIC DNA]</scope>
    <source>
        <strain evidence="8 9">B</strain>
    </source>
</reference>
<dbReference type="GO" id="GO:0003886">
    <property type="term" value="F:DNA (cytosine-5-)-methyltransferase activity"/>
    <property type="evidence" value="ECO:0007669"/>
    <property type="project" value="UniProtKB-EC"/>
</dbReference>